<evidence type="ECO:0000313" key="2">
    <source>
        <dbReference type="EMBL" id="KKN22726.1"/>
    </source>
</evidence>
<gene>
    <name evidence="2" type="ORF">LCGC14_0912280</name>
</gene>
<protein>
    <submittedName>
        <fullName evidence="2">Uncharacterized protein</fullName>
    </submittedName>
</protein>
<sequence length="56" mass="6472">MESKKHLYWVVGLIVITLILCGTLLWINYNSWTLGFEMDSNTLEAIKSINWSSLPK</sequence>
<comment type="caution">
    <text evidence="2">The sequence shown here is derived from an EMBL/GenBank/DDBJ whole genome shotgun (WGS) entry which is preliminary data.</text>
</comment>
<evidence type="ECO:0000256" key="1">
    <source>
        <dbReference type="SAM" id="Phobius"/>
    </source>
</evidence>
<keyword evidence="1" id="KW-0812">Transmembrane</keyword>
<proteinExistence type="predicted"/>
<keyword evidence="1" id="KW-1133">Transmembrane helix</keyword>
<reference evidence="2" key="1">
    <citation type="journal article" date="2015" name="Nature">
        <title>Complex archaea that bridge the gap between prokaryotes and eukaryotes.</title>
        <authorList>
            <person name="Spang A."/>
            <person name="Saw J.H."/>
            <person name="Jorgensen S.L."/>
            <person name="Zaremba-Niedzwiedzka K."/>
            <person name="Martijn J."/>
            <person name="Lind A.E."/>
            <person name="van Eijk R."/>
            <person name="Schleper C."/>
            <person name="Guy L."/>
            <person name="Ettema T.J."/>
        </authorList>
    </citation>
    <scope>NUCLEOTIDE SEQUENCE</scope>
</reference>
<accession>A0A0F9RC77</accession>
<keyword evidence="1" id="KW-0472">Membrane</keyword>
<dbReference type="EMBL" id="LAZR01003035">
    <property type="protein sequence ID" value="KKN22726.1"/>
    <property type="molecule type" value="Genomic_DNA"/>
</dbReference>
<organism evidence="2">
    <name type="scientific">marine sediment metagenome</name>
    <dbReference type="NCBI Taxonomy" id="412755"/>
    <lineage>
        <taxon>unclassified sequences</taxon>
        <taxon>metagenomes</taxon>
        <taxon>ecological metagenomes</taxon>
    </lineage>
</organism>
<dbReference type="AlphaFoldDB" id="A0A0F9RC77"/>
<feature type="transmembrane region" description="Helical" evidence="1">
    <location>
        <begin position="7"/>
        <end position="29"/>
    </location>
</feature>
<name>A0A0F9RC77_9ZZZZ</name>